<gene>
    <name evidence="2" type="ORF">ACH5RR_025125</name>
</gene>
<dbReference type="PANTHER" id="PTHR33914:SF17">
    <property type="match status" value="1"/>
</dbReference>
<name>A0ABD2YZU2_9GENT</name>
<dbReference type="Proteomes" id="UP001630127">
    <property type="component" value="Unassembled WGS sequence"/>
</dbReference>
<reference evidence="2 3" key="1">
    <citation type="submission" date="2024-11" db="EMBL/GenBank/DDBJ databases">
        <title>A near-complete genome assembly of Cinchona calisaya.</title>
        <authorList>
            <person name="Lian D.C."/>
            <person name="Zhao X.W."/>
            <person name="Wei L."/>
        </authorList>
    </citation>
    <scope>NUCLEOTIDE SEQUENCE [LARGE SCALE GENOMIC DNA]</scope>
    <source>
        <tissue evidence="2">Nenye</tissue>
    </source>
</reference>
<dbReference type="AlphaFoldDB" id="A0ABD2YZU2"/>
<dbReference type="PANTHER" id="PTHR33914">
    <property type="entry name" value="18S PRE-RIBOSOMAL ASSEMBLY PROTEIN GAR2-LIKE PROTEIN"/>
    <property type="match status" value="1"/>
</dbReference>
<sequence>MEKLLCQVENCELDHNNISNLLKYELVQNTIDAFEEVQLNISSSTSATESLSYHDFIKDDVNLCGAENKLMEDKAVPGGSADVSCSNKESSNSDKINNFSLSQLFISDDLRDQQQNNQDPSTEKSSKVEKICAMTNMSKVPLLASSLSHQSIVGHQELGSSSFSSESTPSGQSTFSGLMSCSDSISLHSNSTASTRSFAFPILATEWNGSPIRMAEVDRRKPKSIKECGCWRMCFTFPKFRML</sequence>
<evidence type="ECO:0000313" key="2">
    <source>
        <dbReference type="EMBL" id="KAL3512408.1"/>
    </source>
</evidence>
<feature type="compositionally biased region" description="Polar residues" evidence="1">
    <location>
        <begin position="83"/>
        <end position="94"/>
    </location>
</feature>
<evidence type="ECO:0000256" key="1">
    <source>
        <dbReference type="SAM" id="MobiDB-lite"/>
    </source>
</evidence>
<dbReference type="InterPro" id="IPR040378">
    <property type="entry name" value="BASL"/>
</dbReference>
<proteinExistence type="predicted"/>
<comment type="caution">
    <text evidence="2">The sequence shown here is derived from an EMBL/GenBank/DDBJ whole genome shotgun (WGS) entry which is preliminary data.</text>
</comment>
<organism evidence="2 3">
    <name type="scientific">Cinchona calisaya</name>
    <dbReference type="NCBI Taxonomy" id="153742"/>
    <lineage>
        <taxon>Eukaryota</taxon>
        <taxon>Viridiplantae</taxon>
        <taxon>Streptophyta</taxon>
        <taxon>Embryophyta</taxon>
        <taxon>Tracheophyta</taxon>
        <taxon>Spermatophyta</taxon>
        <taxon>Magnoliopsida</taxon>
        <taxon>eudicotyledons</taxon>
        <taxon>Gunneridae</taxon>
        <taxon>Pentapetalae</taxon>
        <taxon>asterids</taxon>
        <taxon>lamiids</taxon>
        <taxon>Gentianales</taxon>
        <taxon>Rubiaceae</taxon>
        <taxon>Cinchonoideae</taxon>
        <taxon>Cinchoneae</taxon>
        <taxon>Cinchona</taxon>
    </lineage>
</organism>
<keyword evidence="3" id="KW-1185">Reference proteome</keyword>
<feature type="region of interest" description="Disordered" evidence="1">
    <location>
        <begin position="75"/>
        <end position="94"/>
    </location>
</feature>
<dbReference type="EMBL" id="JBJUIK010000011">
    <property type="protein sequence ID" value="KAL3512408.1"/>
    <property type="molecule type" value="Genomic_DNA"/>
</dbReference>
<accession>A0ABD2YZU2</accession>
<protein>
    <submittedName>
        <fullName evidence="2">Uncharacterized protein</fullName>
    </submittedName>
</protein>
<evidence type="ECO:0000313" key="3">
    <source>
        <dbReference type="Proteomes" id="UP001630127"/>
    </source>
</evidence>